<dbReference type="Pfam" id="PF00724">
    <property type="entry name" value="Oxidored_FMN"/>
    <property type="match status" value="1"/>
</dbReference>
<feature type="domain" description="NADH:flavin oxidoreductase/NADH oxidase N-terminal" evidence="6">
    <location>
        <begin position="36"/>
        <end position="399"/>
    </location>
</feature>
<evidence type="ECO:0000256" key="5">
    <source>
        <dbReference type="ARBA" id="ARBA00023002"/>
    </source>
</evidence>
<keyword evidence="2" id="KW-0285">Flavoprotein</keyword>
<protein>
    <submittedName>
        <fullName evidence="7">Unnamed protein product</fullName>
    </submittedName>
</protein>
<dbReference type="InterPro" id="IPR013785">
    <property type="entry name" value="Aldolase_TIM"/>
</dbReference>
<keyword evidence="3" id="KW-0288">FMN</keyword>
<dbReference type="PANTHER" id="PTHR43303">
    <property type="entry name" value="NADPH DEHYDROGENASE C23G7.10C-RELATED"/>
    <property type="match status" value="1"/>
</dbReference>
<dbReference type="GO" id="GO:0010181">
    <property type="term" value="F:FMN binding"/>
    <property type="evidence" value="ECO:0007669"/>
    <property type="project" value="InterPro"/>
</dbReference>
<dbReference type="Proteomes" id="UP001165120">
    <property type="component" value="Unassembled WGS sequence"/>
</dbReference>
<dbReference type="AlphaFoldDB" id="A0A9W6SUJ4"/>
<keyword evidence="5" id="KW-0560">Oxidoreductase</keyword>
<evidence type="ECO:0000313" key="7">
    <source>
        <dbReference type="EMBL" id="GME67489.1"/>
    </source>
</evidence>
<evidence type="ECO:0000256" key="4">
    <source>
        <dbReference type="ARBA" id="ARBA00022857"/>
    </source>
</evidence>
<reference evidence="7" key="1">
    <citation type="submission" date="2023-04" db="EMBL/GenBank/DDBJ databases">
        <title>Candida boidinii NBRC 10035.</title>
        <authorList>
            <person name="Ichikawa N."/>
            <person name="Sato H."/>
            <person name="Tonouchi N."/>
        </authorList>
    </citation>
    <scope>NUCLEOTIDE SEQUENCE</scope>
    <source>
        <strain evidence="7">NBRC 10035</strain>
    </source>
</reference>
<keyword evidence="4" id="KW-0521">NADP</keyword>
<accession>A0A9W6SUJ4</accession>
<evidence type="ECO:0000313" key="8">
    <source>
        <dbReference type="Proteomes" id="UP001165120"/>
    </source>
</evidence>
<dbReference type="PANTHER" id="PTHR43303:SF4">
    <property type="entry name" value="NADPH DEHYDROGENASE C23G7.10C-RELATED"/>
    <property type="match status" value="1"/>
</dbReference>
<dbReference type="EMBL" id="BSXN01000183">
    <property type="protein sequence ID" value="GME67489.1"/>
    <property type="molecule type" value="Genomic_DNA"/>
</dbReference>
<evidence type="ECO:0000256" key="1">
    <source>
        <dbReference type="ARBA" id="ARBA00001917"/>
    </source>
</evidence>
<dbReference type="GO" id="GO:0003959">
    <property type="term" value="F:NADPH dehydrogenase activity"/>
    <property type="evidence" value="ECO:0007669"/>
    <property type="project" value="InterPro"/>
</dbReference>
<evidence type="ECO:0000256" key="2">
    <source>
        <dbReference type="ARBA" id="ARBA00022630"/>
    </source>
</evidence>
<dbReference type="SUPFAM" id="SSF51395">
    <property type="entry name" value="FMN-linked oxidoreductases"/>
    <property type="match status" value="1"/>
</dbReference>
<comment type="cofactor">
    <cofactor evidence="1">
        <name>FMN</name>
        <dbReference type="ChEBI" id="CHEBI:58210"/>
    </cofactor>
</comment>
<dbReference type="InterPro" id="IPR044152">
    <property type="entry name" value="YqjM-like"/>
</dbReference>
<organism evidence="7 8">
    <name type="scientific">Candida boidinii</name>
    <name type="common">Yeast</name>
    <dbReference type="NCBI Taxonomy" id="5477"/>
    <lineage>
        <taxon>Eukaryota</taxon>
        <taxon>Fungi</taxon>
        <taxon>Dikarya</taxon>
        <taxon>Ascomycota</taxon>
        <taxon>Saccharomycotina</taxon>
        <taxon>Pichiomycetes</taxon>
        <taxon>Pichiales</taxon>
        <taxon>Pichiaceae</taxon>
        <taxon>Ogataea</taxon>
        <taxon>Ogataea/Candida clade</taxon>
    </lineage>
</organism>
<evidence type="ECO:0000259" key="6">
    <source>
        <dbReference type="Pfam" id="PF00724"/>
    </source>
</evidence>
<proteinExistence type="predicted"/>
<evidence type="ECO:0000256" key="3">
    <source>
        <dbReference type="ARBA" id="ARBA00022643"/>
    </source>
</evidence>
<dbReference type="InterPro" id="IPR001155">
    <property type="entry name" value="OxRdtase_FMN_N"/>
</dbReference>
<dbReference type="Gene3D" id="3.20.20.70">
    <property type="entry name" value="Aldolase class I"/>
    <property type="match status" value="1"/>
</dbReference>
<dbReference type="GO" id="GO:0050661">
    <property type="term" value="F:NADP binding"/>
    <property type="evidence" value="ECO:0007669"/>
    <property type="project" value="InterPro"/>
</dbReference>
<comment type="caution">
    <text evidence="7">The sequence shown here is derived from an EMBL/GenBank/DDBJ whole genome shotgun (WGS) entry which is preliminary data.</text>
</comment>
<name>A0A9W6SUJ4_CANBO</name>
<keyword evidence="8" id="KW-1185">Reference proteome</keyword>
<gene>
    <name evidence="7" type="ORF">Cboi02_000090100</name>
</gene>
<sequence>MSIENTRAPSVEYFTPKQPLPSGTVLGKKNDKIPPLFSELKIKGMTIPNRIGLSPMCMYSADNGFPTPFHMIHYNTYSMRGTGLIILESVAVTSNGRISPNDLGIWTDEQAYKLKEIVDFAHSQGKKIGIQLSHSGRKASTLPLYTLKFDVSTDKNFKGDFSDDVWSSSDSFETDDKLFKNVKKLNINQVKEIILKFGEAAKRCYEICKFDFIEIHAAHGYLINQFLSQTTNKRGLGDEYSGLNFETRIKFLIDIVNTIKSNINTDEIPIFVRLSASENNDDNENAWTFNDTLKLIPILIKNGGIDVFDISSGGNSPVKSGKQLSQLEMAKQVKCLIDDLRLTSSLGDKIYVAAVGNINNAKLANDLISENNCDIVLVGREFLKSPNLVENWAHDLNTNIQMTLQYGWPL</sequence>